<dbReference type="OrthoDB" id="9807902at2"/>
<keyword evidence="3" id="KW-1185">Reference proteome</keyword>
<dbReference type="AlphaFoldDB" id="A3D522"/>
<sequence length="283" mass="31278">MGGAKQVVNDVIAMQRAGQAEFFAEQGIIKVTDTQTNQLLTPEEVRERYAGIVTFDIDTAEQAGADTIQEVPGYSAALLAVELASSKFKKLLTDPKGLYKELTKVVEDAVKDARSPAEALGHLGGNHAVKRLELTPDERFVNRYHGPDGMYYDANGKRIEAEFKGYNKDSNVLSTSTKEQKQGSNIKNRTRAETMKKKQSKVNQPSNRQGGEYTEDEQALWNEIRLAGGKKNHLAVFTDTETGQVRAFNQDKDGNLVDKVLDEPIPHFNDAKAITNNAFSGEK</sequence>
<evidence type="ECO:0000313" key="3">
    <source>
        <dbReference type="Proteomes" id="UP000001557"/>
    </source>
</evidence>
<dbReference type="EMBL" id="CP000563">
    <property type="protein sequence ID" value="ABN61835.1"/>
    <property type="molecule type" value="Genomic_DNA"/>
</dbReference>
<protein>
    <submittedName>
        <fullName evidence="2">Uncharacterized protein</fullName>
    </submittedName>
</protein>
<evidence type="ECO:0000256" key="1">
    <source>
        <dbReference type="SAM" id="MobiDB-lite"/>
    </source>
</evidence>
<organism evidence="2 3">
    <name type="scientific">Shewanella baltica (strain OS155 / ATCC BAA-1091)</name>
    <dbReference type="NCBI Taxonomy" id="325240"/>
    <lineage>
        <taxon>Bacteria</taxon>
        <taxon>Pseudomonadati</taxon>
        <taxon>Pseudomonadota</taxon>
        <taxon>Gammaproteobacteria</taxon>
        <taxon>Alteromonadales</taxon>
        <taxon>Shewanellaceae</taxon>
        <taxon>Shewanella</taxon>
    </lineage>
</organism>
<evidence type="ECO:0000313" key="2">
    <source>
        <dbReference type="EMBL" id="ABN61835.1"/>
    </source>
</evidence>
<feature type="region of interest" description="Disordered" evidence="1">
    <location>
        <begin position="192"/>
        <end position="214"/>
    </location>
</feature>
<accession>A3D522</accession>
<dbReference type="HOGENOM" id="CLU_983157_0_0_6"/>
<dbReference type="STRING" id="325240.Sbal_2342"/>
<dbReference type="KEGG" id="sbl:Sbal_2342"/>
<reference evidence="2 3" key="1">
    <citation type="submission" date="2007-02" db="EMBL/GenBank/DDBJ databases">
        <title>Complete sequence of chromosome of Shewanella baltica OS155.</title>
        <authorList>
            <consortium name="US DOE Joint Genome Institute"/>
            <person name="Copeland A."/>
            <person name="Lucas S."/>
            <person name="Lapidus A."/>
            <person name="Barry K."/>
            <person name="Detter J.C."/>
            <person name="Glavina del Rio T."/>
            <person name="Hammon N."/>
            <person name="Israni S."/>
            <person name="Dalin E."/>
            <person name="Tice H."/>
            <person name="Pitluck S."/>
            <person name="Sims D.R."/>
            <person name="Brettin T."/>
            <person name="Bruce D."/>
            <person name="Han C."/>
            <person name="Tapia R."/>
            <person name="Brainard J."/>
            <person name="Schmutz J."/>
            <person name="Larimer F."/>
            <person name="Land M."/>
            <person name="Hauser L."/>
            <person name="Kyrpides N."/>
            <person name="Mikhailova N."/>
            <person name="Brettar I."/>
            <person name="Klappenbach J."/>
            <person name="Konstantinidis K."/>
            <person name="Rodrigues J."/>
            <person name="Tiedje J."/>
            <person name="Richardson P."/>
        </authorList>
    </citation>
    <scope>NUCLEOTIDE SEQUENCE [LARGE SCALE GENOMIC DNA]</scope>
    <source>
        <strain evidence="3">OS155 / ATCC BAA-1091</strain>
    </source>
</reference>
<dbReference type="Proteomes" id="UP000001557">
    <property type="component" value="Chromosome"/>
</dbReference>
<dbReference type="RefSeq" id="WP_011846907.1">
    <property type="nucleotide sequence ID" value="NC_009052.1"/>
</dbReference>
<name>A3D522_SHEB5</name>
<proteinExistence type="predicted"/>
<gene>
    <name evidence="2" type="ordered locus">Sbal_2342</name>
</gene>